<protein>
    <recommendedName>
        <fullName evidence="2">1-deoxy-D-xylulose-5-phosphate synthase</fullName>
    </recommendedName>
</protein>
<name>A0A2P2NYY6_RHIMU</name>
<organism evidence="1">
    <name type="scientific">Rhizophora mucronata</name>
    <name type="common">Asiatic mangrove</name>
    <dbReference type="NCBI Taxonomy" id="61149"/>
    <lineage>
        <taxon>Eukaryota</taxon>
        <taxon>Viridiplantae</taxon>
        <taxon>Streptophyta</taxon>
        <taxon>Embryophyta</taxon>
        <taxon>Tracheophyta</taxon>
        <taxon>Spermatophyta</taxon>
        <taxon>Magnoliopsida</taxon>
        <taxon>eudicotyledons</taxon>
        <taxon>Gunneridae</taxon>
        <taxon>Pentapetalae</taxon>
        <taxon>rosids</taxon>
        <taxon>fabids</taxon>
        <taxon>Malpighiales</taxon>
        <taxon>Rhizophoraceae</taxon>
        <taxon>Rhizophora</taxon>
    </lineage>
</organism>
<evidence type="ECO:0008006" key="2">
    <source>
        <dbReference type="Google" id="ProtNLM"/>
    </source>
</evidence>
<reference evidence="1" key="1">
    <citation type="submission" date="2018-02" db="EMBL/GenBank/DDBJ databases">
        <title>Rhizophora mucronata_Transcriptome.</title>
        <authorList>
            <person name="Meera S.P."/>
            <person name="Sreeshan A."/>
            <person name="Augustine A."/>
        </authorList>
    </citation>
    <scope>NUCLEOTIDE SEQUENCE</scope>
    <source>
        <tissue evidence="1">Leaf</tissue>
    </source>
</reference>
<dbReference type="AlphaFoldDB" id="A0A2P2NYY6"/>
<sequence>MVLPDRYIDHGSPQDQLHEAGLSSQHITATVLSLLGRPKEALQFK</sequence>
<evidence type="ECO:0000313" key="1">
    <source>
        <dbReference type="EMBL" id="MBX47663.1"/>
    </source>
</evidence>
<dbReference type="EMBL" id="GGEC01067179">
    <property type="protein sequence ID" value="MBX47663.1"/>
    <property type="molecule type" value="Transcribed_RNA"/>
</dbReference>
<accession>A0A2P2NYY6</accession>
<proteinExistence type="predicted"/>